<evidence type="ECO:0000256" key="1">
    <source>
        <dbReference type="SAM" id="MobiDB-lite"/>
    </source>
</evidence>
<organism evidence="2 4">
    <name type="scientific">Natronorubrum bangense</name>
    <dbReference type="NCBI Taxonomy" id="61858"/>
    <lineage>
        <taxon>Archaea</taxon>
        <taxon>Methanobacteriati</taxon>
        <taxon>Methanobacteriota</taxon>
        <taxon>Stenosarchaea group</taxon>
        <taxon>Halobacteria</taxon>
        <taxon>Halobacteriales</taxon>
        <taxon>Natrialbaceae</taxon>
        <taxon>Natronorubrum</taxon>
    </lineage>
</organism>
<evidence type="ECO:0000313" key="3">
    <source>
        <dbReference type="EMBL" id="QCC56135.1"/>
    </source>
</evidence>
<dbReference type="GO" id="GO:0016491">
    <property type="term" value="F:oxidoreductase activity"/>
    <property type="evidence" value="ECO:0007669"/>
    <property type="project" value="InterPro"/>
</dbReference>
<dbReference type="RefSeq" id="WP_006067864.1">
    <property type="nucleotide sequence ID" value="NZ_CP031305.1"/>
</dbReference>
<proteinExistence type="predicted"/>
<dbReference type="InterPro" id="IPR012348">
    <property type="entry name" value="RNR-like"/>
</dbReference>
<feature type="compositionally biased region" description="Basic and acidic residues" evidence="1">
    <location>
        <begin position="267"/>
        <end position="296"/>
    </location>
</feature>
<dbReference type="EMBL" id="CP031306">
    <property type="protein sequence ID" value="QCC56135.1"/>
    <property type="molecule type" value="Genomic_DNA"/>
</dbReference>
<feature type="region of interest" description="Disordered" evidence="1">
    <location>
        <begin position="256"/>
        <end position="296"/>
    </location>
</feature>
<geneLocation type="plasmid" evidence="3">
    <name>unnamed1</name>
</geneLocation>
<dbReference type="Proteomes" id="UP000296822">
    <property type="component" value="Plasmid unnamed1"/>
</dbReference>
<dbReference type="GeneID" id="39852837"/>
<evidence type="ECO:0000313" key="2">
    <source>
        <dbReference type="EMBL" id="QCC53172.1"/>
    </source>
</evidence>
<dbReference type="SUPFAM" id="SSF47240">
    <property type="entry name" value="Ferritin-like"/>
    <property type="match status" value="1"/>
</dbReference>
<gene>
    <name evidence="2" type="ORF">DV706_00955</name>
    <name evidence="3" type="ORF">DV706_16315</name>
</gene>
<dbReference type="Proteomes" id="UP000296822">
    <property type="component" value="Chromosome"/>
</dbReference>
<dbReference type="KEGG" id="nbg:DV706_00955"/>
<accession>A0A4D6HJF0</accession>
<dbReference type="Gene3D" id="1.10.620.20">
    <property type="entry name" value="Ribonucleotide Reductase, subunit A"/>
    <property type="match status" value="1"/>
</dbReference>
<keyword evidence="3" id="KW-0614">Plasmid</keyword>
<sequence>MQLGEAEADERPDSRAARYFQHATSGHWDPYAIDIEQDRETLVDLGRRPFTQFRATVAMFGAGEEAVVDDLLPLATVLEADDDQRFVASHLYEEARHAAFFDRYWTDVINPVEEIRGLEPTDPTADRWFPDAYVEIFDRTETAMGRLLEADTPENRAVAYAHYHLTIEGVFAQVGFRAIRETFGPETDGPTVHGLTEGFEHIRRDEGRHVGFGLAKLEALLASGAVDRERIEDVVSTLAPLIDDIAGQMGWKRLPGPSGEELVTDAAEQRAKRLEQLTTETAREPESDSADRNGGR</sequence>
<dbReference type="AlphaFoldDB" id="A0A4D6HJF0"/>
<dbReference type="InterPro" id="IPR009078">
    <property type="entry name" value="Ferritin-like_SF"/>
</dbReference>
<evidence type="ECO:0000313" key="4">
    <source>
        <dbReference type="Proteomes" id="UP000296822"/>
    </source>
</evidence>
<reference evidence="2 4" key="1">
    <citation type="journal article" date="2019" name="Nat. Commun.">
        <title>A new type of DNA phosphorothioation-based antiviral system in archaea.</title>
        <authorList>
            <person name="Xiong L."/>
            <person name="Liu S."/>
            <person name="Chen S."/>
            <person name="Xiao Y."/>
            <person name="Zhu B."/>
            <person name="Gao Y."/>
            <person name="Zhang Y."/>
            <person name="Chen B."/>
            <person name="Luo J."/>
            <person name="Deng Z."/>
            <person name="Chen X."/>
            <person name="Wang L."/>
            <person name="Chen S."/>
        </authorList>
    </citation>
    <scope>NUCLEOTIDE SEQUENCE [LARGE SCALE GENOMIC DNA]</scope>
    <source>
        <strain evidence="2 4">JCM 10635</strain>
        <plasmid evidence="3 4">unnamed1</plasmid>
    </source>
</reference>
<dbReference type="KEGG" id="nbg:DV706_16315"/>
<name>A0A4D6HJF0_9EURY</name>
<protein>
    <submittedName>
        <fullName evidence="2">Ribonucleoside-diphosphate reductase</fullName>
    </submittedName>
</protein>
<dbReference type="EMBL" id="CP031305">
    <property type="protein sequence ID" value="QCC53172.1"/>
    <property type="molecule type" value="Genomic_DNA"/>
</dbReference>